<reference evidence="2" key="1">
    <citation type="submission" date="2025-08" db="UniProtKB">
        <authorList>
            <consortium name="RefSeq"/>
        </authorList>
    </citation>
    <scope>IDENTIFICATION</scope>
</reference>
<accession>A0A1S4E8M7</accession>
<dbReference type="PaxDb" id="121845-A0A1S4E8M7"/>
<keyword evidence="1" id="KW-1185">Reference proteome</keyword>
<dbReference type="OMA" id="RICNAHL"/>
<proteinExistence type="predicted"/>
<sequence>MRCHRMLGYVFRTSKGLSSASFKLLYVSLIRSLLEYACIVWSPCYIKYDHMLDRVQKRFLSCFHFRYPQCPISIEELKDRRLQSDSRFFEKLVTGAVDCGRLLSLVNLDCHRRLRGSNTFYVISCGTNYMYYTPLNRMMRAANSDIDFRF</sequence>
<evidence type="ECO:0000313" key="1">
    <source>
        <dbReference type="Proteomes" id="UP000079169"/>
    </source>
</evidence>
<evidence type="ECO:0000313" key="2">
    <source>
        <dbReference type="RefSeq" id="XP_017298546.1"/>
    </source>
</evidence>
<dbReference type="RefSeq" id="XP_017298546.1">
    <property type="nucleotide sequence ID" value="XM_017443057.2"/>
</dbReference>
<organism evidence="1 2">
    <name type="scientific">Diaphorina citri</name>
    <name type="common">Asian citrus psyllid</name>
    <dbReference type="NCBI Taxonomy" id="121845"/>
    <lineage>
        <taxon>Eukaryota</taxon>
        <taxon>Metazoa</taxon>
        <taxon>Ecdysozoa</taxon>
        <taxon>Arthropoda</taxon>
        <taxon>Hexapoda</taxon>
        <taxon>Insecta</taxon>
        <taxon>Pterygota</taxon>
        <taxon>Neoptera</taxon>
        <taxon>Paraneoptera</taxon>
        <taxon>Hemiptera</taxon>
        <taxon>Sternorrhyncha</taxon>
        <taxon>Psylloidea</taxon>
        <taxon>Psyllidae</taxon>
        <taxon>Diaphorininae</taxon>
        <taxon>Diaphorina</taxon>
    </lineage>
</organism>
<name>A0A1S4E8M7_DIACI</name>
<dbReference type="Proteomes" id="UP000079169">
    <property type="component" value="Unplaced"/>
</dbReference>
<protein>
    <submittedName>
        <fullName evidence="2">Uncharacterized protein LOC108252093</fullName>
    </submittedName>
</protein>
<dbReference type="AlphaFoldDB" id="A0A1S4E8M7"/>
<gene>
    <name evidence="2" type="primary">LOC108252093</name>
</gene>
<dbReference type="KEGG" id="dci:108252093"/>
<dbReference type="GeneID" id="108252093"/>